<dbReference type="InterPro" id="IPR011684">
    <property type="entry name" value="NAB"/>
</dbReference>
<evidence type="ECO:0000256" key="2">
    <source>
        <dbReference type="SAM" id="Coils"/>
    </source>
</evidence>
<dbReference type="PANTHER" id="PTHR31631">
    <property type="entry name" value="PROTEIN NETWORKED 2D"/>
    <property type="match status" value="1"/>
</dbReference>
<name>A0A022RH23_ERYGU</name>
<feature type="region of interest" description="Disordered" evidence="3">
    <location>
        <begin position="475"/>
        <end position="517"/>
    </location>
</feature>
<dbReference type="GO" id="GO:0003779">
    <property type="term" value="F:actin binding"/>
    <property type="evidence" value="ECO:0007669"/>
    <property type="project" value="InterPro"/>
</dbReference>
<feature type="region of interest" description="Disordered" evidence="3">
    <location>
        <begin position="838"/>
        <end position="886"/>
    </location>
</feature>
<dbReference type="Pfam" id="PF07765">
    <property type="entry name" value="KIP1"/>
    <property type="match status" value="1"/>
</dbReference>
<feature type="compositionally biased region" description="Low complexity" evidence="3">
    <location>
        <begin position="838"/>
        <end position="857"/>
    </location>
</feature>
<feature type="region of interest" description="Disordered" evidence="3">
    <location>
        <begin position="660"/>
        <end position="697"/>
    </location>
</feature>
<evidence type="ECO:0000256" key="3">
    <source>
        <dbReference type="SAM" id="MobiDB-lite"/>
    </source>
</evidence>
<keyword evidence="6" id="KW-1185">Reference proteome</keyword>
<dbReference type="PROSITE" id="PS51774">
    <property type="entry name" value="NAB"/>
    <property type="match status" value="1"/>
</dbReference>
<evidence type="ECO:0000313" key="6">
    <source>
        <dbReference type="Proteomes" id="UP000030748"/>
    </source>
</evidence>
<dbReference type="STRING" id="4155.A0A022RH23"/>
<keyword evidence="1 2" id="KW-0175">Coiled coil</keyword>
<accession>A0A022RH23</accession>
<dbReference type="Pfam" id="PF24918">
    <property type="entry name" value="NET2A_C"/>
    <property type="match status" value="1"/>
</dbReference>
<feature type="region of interest" description="Disordered" evidence="3">
    <location>
        <begin position="52"/>
        <end position="77"/>
    </location>
</feature>
<evidence type="ECO:0000259" key="4">
    <source>
        <dbReference type="PROSITE" id="PS51774"/>
    </source>
</evidence>
<evidence type="ECO:0000256" key="1">
    <source>
        <dbReference type="ARBA" id="ARBA00023054"/>
    </source>
</evidence>
<feature type="compositionally biased region" description="Polar residues" evidence="3">
    <location>
        <begin position="498"/>
        <end position="511"/>
    </location>
</feature>
<dbReference type="PANTHER" id="PTHR31631:SF0">
    <property type="entry name" value="PROTEIN NETWORKED 2D"/>
    <property type="match status" value="1"/>
</dbReference>
<protein>
    <recommendedName>
        <fullName evidence="4">NAB domain-containing protein</fullName>
    </recommendedName>
</protein>
<dbReference type="InterPro" id="IPR056889">
    <property type="entry name" value="NET2A-D/KIP1-like_C"/>
</dbReference>
<feature type="coiled-coil region" evidence="2">
    <location>
        <begin position="924"/>
        <end position="951"/>
    </location>
</feature>
<dbReference type="Pfam" id="PF25014">
    <property type="entry name" value="NET2A"/>
    <property type="match status" value="1"/>
</dbReference>
<feature type="coiled-coil region" evidence="2">
    <location>
        <begin position="523"/>
        <end position="627"/>
    </location>
</feature>
<evidence type="ECO:0000313" key="5">
    <source>
        <dbReference type="EMBL" id="EYU39299.1"/>
    </source>
</evidence>
<dbReference type="EMBL" id="KI630450">
    <property type="protein sequence ID" value="EYU39299.1"/>
    <property type="molecule type" value="Genomic_DNA"/>
</dbReference>
<reference evidence="5 6" key="1">
    <citation type="journal article" date="2013" name="Proc. Natl. Acad. Sci. U.S.A.">
        <title>Fine-scale variation in meiotic recombination in Mimulus inferred from population shotgun sequencing.</title>
        <authorList>
            <person name="Hellsten U."/>
            <person name="Wright K.M."/>
            <person name="Jenkins J."/>
            <person name="Shu S."/>
            <person name="Yuan Y."/>
            <person name="Wessler S.R."/>
            <person name="Schmutz J."/>
            <person name="Willis J.H."/>
            <person name="Rokhsar D.S."/>
        </authorList>
    </citation>
    <scope>NUCLEOTIDE SEQUENCE [LARGE SCALE GENOMIC DNA]</scope>
    <source>
        <strain evidence="6">cv. DUN x IM62</strain>
    </source>
</reference>
<sequence>MALSFTRISWLWLGGKDKEKVSNGGLINSLNSLGEWGLGLRGERETEALKLMKGGDITRMPSSGSSRKSKRKWKSREDRISKIDREYDVVLVPSDGACLSGSESDDSDWSIGWLEPHAPDFQSDDEDSFAVLVPCYRNQELEGKKEEYSAKFLISAKNVRNGYSAEKNVGQWLRRKKKKMLQRAASNACSWWWASHIRTKQSKWLEQSMQDMEDKVHSMLKLIEEDGDSFAKRAEMYYKRRPELINSVEETYRAFKALADRYDLLSKELQNANHTIATVFPEQVQFDMDEDEDCLTPKKIPKNPQIIPTVNPPNVPKVPKAPIENLKGLISTAKNQLKKSSKETKVAATVKPVVKSGLSKDEALVEINKLHKDILALQTVKEFVKSSYESGLAKYWGIENQIMEMQDKVCRLQDEFDVETVIEDNEARTLMAEAALKSCQETLAALEEKQEKSTQEAKEEFKKIESAQELIKSIRRDYIKEPTSEEKPSRAEEGDANKTVSDSVQGSNVVSSRDAGPAGTLTVTELAEKIDELVNKVINLETAVSSQTVLINTLRTEADDLHAQIKNLQNEKETLIGDTQNLSARVKEMEDKLKRIQDLNKNVVTQNTNLQTNFAEARSSLDHLSEKLGSVKPDEEFEETTSSLSENEGHVVIKEEIDARTPTKDEKDAQVPMKDEKHVKESEKSITEEVKEVDTNVASTSRAAPLEKMQQEVAPKQEEGEGVKKPVKKTVTFLDEKSKEVVVDESPVKSESEKGETKKEGALNWQQMLLNGAEDGEKILIKEYADLLKNFKDVKKKLNNTEKKEKDSIFDITIQLRDLKQALHKRDQEIHRLHQQLNNVNNNNNNNNNSDNNNNNDVENEEKDRSVKPEEFQQEEEEDINSVSVGANPAPLSIIEEKLRLEIDAILDENLDFWLRFSTTFHQVQKFKSEVQDLQEEISKLKDKRRNQEGSITAQQKSEARPIYKHLREIQTELTVWLEQSYTLKDELKRRFASLCNIQEEIMKALNEGVEEEEISFSSHQAAKLQGEILNMKQENNKVREELQSGLDHVSTLQMEIDKTLRELNQEFGVSSDQPKQLQQSMSRSRVPLRSFIFGTKAKKQKHSLFSFMHPNRKFHVVRAGVPLSNQ</sequence>
<dbReference type="AlphaFoldDB" id="A0A022RH23"/>
<feature type="compositionally biased region" description="Basic and acidic residues" evidence="3">
    <location>
        <begin position="862"/>
        <end position="871"/>
    </location>
</feature>
<dbReference type="InterPro" id="IPR056888">
    <property type="entry name" value="NET2A-D/KIP1-like_dom"/>
</dbReference>
<dbReference type="eggNOG" id="ENOG502QQVH">
    <property type="taxonomic scope" value="Eukaryota"/>
</dbReference>
<dbReference type="Proteomes" id="UP000030748">
    <property type="component" value="Unassembled WGS sequence"/>
</dbReference>
<organism evidence="5 6">
    <name type="scientific">Erythranthe guttata</name>
    <name type="common">Yellow monkey flower</name>
    <name type="synonym">Mimulus guttatus</name>
    <dbReference type="NCBI Taxonomy" id="4155"/>
    <lineage>
        <taxon>Eukaryota</taxon>
        <taxon>Viridiplantae</taxon>
        <taxon>Streptophyta</taxon>
        <taxon>Embryophyta</taxon>
        <taxon>Tracheophyta</taxon>
        <taxon>Spermatophyta</taxon>
        <taxon>Magnoliopsida</taxon>
        <taxon>eudicotyledons</taxon>
        <taxon>Gunneridae</taxon>
        <taxon>Pentapetalae</taxon>
        <taxon>asterids</taxon>
        <taxon>lamiids</taxon>
        <taxon>Lamiales</taxon>
        <taxon>Phrymaceae</taxon>
        <taxon>Erythranthe</taxon>
    </lineage>
</organism>
<proteinExistence type="predicted"/>
<feature type="compositionally biased region" description="Basic and acidic residues" evidence="3">
    <location>
        <begin position="475"/>
        <end position="496"/>
    </location>
</feature>
<feature type="domain" description="NAB" evidence="4">
    <location>
        <begin position="189"/>
        <end position="269"/>
    </location>
</feature>
<gene>
    <name evidence="5" type="ORF">MIMGU_mgv1a000479mg</name>
</gene>
<feature type="compositionally biased region" description="Basic and acidic residues" evidence="3">
    <location>
        <begin position="660"/>
        <end position="694"/>
    </location>
</feature>